<dbReference type="AlphaFoldDB" id="Q0QKL2"/>
<reference evidence="1" key="1">
    <citation type="journal article" date="2006" name="Mar. Ecol. Prog. Ser.">
        <title>Gene diversity and organization in rbcL-containing genome fragments from uncultivated Synechococcus in the Gulf of Mexico.</title>
        <authorList>
            <person name="John D.E."/>
            <person name="Wawrik B."/>
            <person name="Tabita F.R."/>
            <person name="Paul J.H."/>
        </authorList>
    </citation>
    <scope>NUCLEOTIDE SEQUENCE</scope>
</reference>
<proteinExistence type="predicted"/>
<protein>
    <submittedName>
        <fullName evidence="1">Uncharacterized protein</fullName>
    </submittedName>
</protein>
<accession>Q0QKL2</accession>
<name>Q0QKL2_9SYNE</name>
<sequence length="123" mass="13800">MVTASTTKSSRLTNQPSAEAAAHRAATIQRQLDRQELHCSLIALAAKSALILVGCVSVARLSVAYQERLERHGEIAAVVNLESKKLETLQHRFDRLFSIGGEKRLLSEQDQWIAPNRLRVIWR</sequence>
<organism evidence="1">
    <name type="scientific">uncultured marine type-A Synechococcus GOM 3O6</name>
    <dbReference type="NCBI Taxonomy" id="364150"/>
    <lineage>
        <taxon>Bacteria</taxon>
        <taxon>Bacillati</taxon>
        <taxon>Cyanobacteriota</taxon>
        <taxon>Cyanophyceae</taxon>
        <taxon>Synechococcales</taxon>
        <taxon>Synechococcaceae</taxon>
        <taxon>Synechococcus</taxon>
        <taxon>environmental samples</taxon>
    </lineage>
</organism>
<evidence type="ECO:0000313" key="1">
    <source>
        <dbReference type="EMBL" id="ABD96317.1"/>
    </source>
</evidence>
<dbReference type="EMBL" id="DQ325539">
    <property type="protein sequence ID" value="ABD96317.1"/>
    <property type="molecule type" value="Genomic_DNA"/>
</dbReference>